<feature type="compositionally biased region" description="Basic and acidic residues" evidence="1">
    <location>
        <begin position="46"/>
        <end position="68"/>
    </location>
</feature>
<keyword evidence="2" id="KW-1133">Transmembrane helix</keyword>
<feature type="transmembrane region" description="Helical" evidence="2">
    <location>
        <begin position="79"/>
        <end position="98"/>
    </location>
</feature>
<keyword evidence="2" id="KW-0812">Transmembrane</keyword>
<name>A0ABW6FSW3_9ACTN</name>
<feature type="region of interest" description="Disordered" evidence="1">
    <location>
        <begin position="1"/>
        <end position="22"/>
    </location>
</feature>
<reference evidence="3 4" key="1">
    <citation type="submission" date="2024-09" db="EMBL/GenBank/DDBJ databases">
        <title>The Natural Products Discovery Center: Release of the First 8490 Sequenced Strains for Exploring Actinobacteria Biosynthetic Diversity.</title>
        <authorList>
            <person name="Kalkreuter E."/>
            <person name="Kautsar S.A."/>
            <person name="Yang D."/>
            <person name="Bader C.D."/>
            <person name="Teijaro C.N."/>
            <person name="Fluegel L."/>
            <person name="Davis C.M."/>
            <person name="Simpson J.R."/>
            <person name="Lauterbach L."/>
            <person name="Steele A.D."/>
            <person name="Gui C."/>
            <person name="Meng S."/>
            <person name="Li G."/>
            <person name="Viehrig K."/>
            <person name="Ye F."/>
            <person name="Su P."/>
            <person name="Kiefer A.F."/>
            <person name="Nichols A."/>
            <person name="Cepeda A.J."/>
            <person name="Yan W."/>
            <person name="Fan B."/>
            <person name="Jiang Y."/>
            <person name="Adhikari A."/>
            <person name="Zheng C.-J."/>
            <person name="Schuster L."/>
            <person name="Cowan T.M."/>
            <person name="Smanski M.J."/>
            <person name="Chevrette M.G."/>
            <person name="De Carvalho L.P.S."/>
            <person name="Shen B."/>
        </authorList>
    </citation>
    <scope>NUCLEOTIDE SEQUENCE [LARGE SCALE GENOMIC DNA]</scope>
    <source>
        <strain evidence="3 4">NPDC058348</strain>
    </source>
</reference>
<dbReference type="Proteomes" id="UP001598448">
    <property type="component" value="Unassembled WGS sequence"/>
</dbReference>
<keyword evidence="4" id="KW-1185">Reference proteome</keyword>
<evidence type="ECO:0000313" key="3">
    <source>
        <dbReference type="EMBL" id="MFD5102009.1"/>
    </source>
</evidence>
<evidence type="ECO:0000256" key="2">
    <source>
        <dbReference type="SAM" id="Phobius"/>
    </source>
</evidence>
<gene>
    <name evidence="3" type="ORF">ACFWJN_24015</name>
</gene>
<comment type="caution">
    <text evidence="3">The sequence shown here is derived from an EMBL/GenBank/DDBJ whole genome shotgun (WGS) entry which is preliminary data.</text>
</comment>
<accession>A0ABW6FSW3</accession>
<protein>
    <submittedName>
        <fullName evidence="3">Uncharacterized protein</fullName>
    </submittedName>
</protein>
<dbReference type="RefSeq" id="WP_386718279.1">
    <property type="nucleotide sequence ID" value="NZ_JBHXIJ010000206.1"/>
</dbReference>
<organism evidence="3 4">
    <name type="scientific">Streptomyces albidochromogenes</name>
    <dbReference type="NCBI Taxonomy" id="329524"/>
    <lineage>
        <taxon>Bacteria</taxon>
        <taxon>Bacillati</taxon>
        <taxon>Actinomycetota</taxon>
        <taxon>Actinomycetes</taxon>
        <taxon>Kitasatosporales</taxon>
        <taxon>Streptomycetaceae</taxon>
        <taxon>Streptomyces</taxon>
    </lineage>
</organism>
<evidence type="ECO:0000256" key="1">
    <source>
        <dbReference type="SAM" id="MobiDB-lite"/>
    </source>
</evidence>
<sequence>MAGRGEPPEGAPEGLPGGSDDEYRSVVFDESFVRAARLQEYSAQERMSDHENAVRDRPGWTGRDHDGGRGGGRGGAKQALVLVLLVAVAFGTAVYLGVRHPYQPPPATRAGLMRTAVIPLAPEGAVPGGEPAELFERSPAAQYRTGAEGITLPSARRTAHFSEGQVMSALTIAKDYLTASSLDPAVLKGTTVRPVRALLDPDQLTQFDRSFDAPADDGRHAATGWLVRFDPAKVTPADEPVRVQGVLRVEERESARLEVTSDHTFVYALRPAAGAAGDPRADGASLFTVRRELHLRFDRDDLRTHRAELLVSYAQVGPQACSADATGHLRPVLAGQRAPDEGPAGTDPYTTGPATAALCGVLAPSAMPSPRGGG</sequence>
<feature type="region of interest" description="Disordered" evidence="1">
    <location>
        <begin position="43"/>
        <end position="73"/>
    </location>
</feature>
<dbReference type="EMBL" id="JBHXIJ010000206">
    <property type="protein sequence ID" value="MFD5102009.1"/>
    <property type="molecule type" value="Genomic_DNA"/>
</dbReference>
<evidence type="ECO:0000313" key="4">
    <source>
        <dbReference type="Proteomes" id="UP001598448"/>
    </source>
</evidence>
<proteinExistence type="predicted"/>
<keyword evidence="2" id="KW-0472">Membrane</keyword>